<dbReference type="EMBL" id="QGHA01000019">
    <property type="protein sequence ID" value="PWK67087.1"/>
    <property type="molecule type" value="Genomic_DNA"/>
</dbReference>
<sequence>MKKILTIATLLILSANLLMAQANKHFTFHGIIEFDKTSNTWAMMQKMINKDNETWYQPMFDQYKKNRPQFRVLKSTLKFGNNQTLFTPIEPESTSGYWGDPLMSSQNNTIFSDYNTGMSVTQKNVFEETFLVKDTTRRIKWKLTGETREIAGYQCRRANGLILDSIYVVAFYTEEIPVSGGPESFNGLPGMILGVALPHENITWFATKVTEQPIDEKSLTAPKKGKPATNKSFMTVLQNAMKDWGDQGKANLKGFSL</sequence>
<keyword evidence="1" id="KW-0732">Signal</keyword>
<evidence type="ECO:0000313" key="3">
    <source>
        <dbReference type="Proteomes" id="UP000245678"/>
    </source>
</evidence>
<dbReference type="AlphaFoldDB" id="A0A316GW47"/>
<feature type="chain" id="PRO_5016462108" evidence="1">
    <location>
        <begin position="21"/>
        <end position="257"/>
    </location>
</feature>
<reference evidence="2 3" key="1">
    <citation type="submission" date="2018-05" db="EMBL/GenBank/DDBJ databases">
        <title>Genomic Encyclopedia of Archaeal and Bacterial Type Strains, Phase II (KMG-II): from individual species to whole genera.</title>
        <authorList>
            <person name="Goeker M."/>
        </authorList>
    </citation>
    <scope>NUCLEOTIDE SEQUENCE [LARGE SCALE GENOMIC DNA]</scope>
    <source>
        <strain evidence="2 3">DSM 19975</strain>
    </source>
</reference>
<evidence type="ECO:0000256" key="1">
    <source>
        <dbReference type="SAM" id="SignalP"/>
    </source>
</evidence>
<dbReference type="InterPro" id="IPR005901">
    <property type="entry name" value="GLPGLI"/>
</dbReference>
<organism evidence="2 3">
    <name type="scientific">Mucilaginibacter oryzae</name>
    <dbReference type="NCBI Taxonomy" id="468058"/>
    <lineage>
        <taxon>Bacteria</taxon>
        <taxon>Pseudomonadati</taxon>
        <taxon>Bacteroidota</taxon>
        <taxon>Sphingobacteriia</taxon>
        <taxon>Sphingobacteriales</taxon>
        <taxon>Sphingobacteriaceae</taxon>
        <taxon>Mucilaginibacter</taxon>
    </lineage>
</organism>
<name>A0A316GW47_9SPHI</name>
<accession>A0A316GW47</accession>
<comment type="caution">
    <text evidence="2">The sequence shown here is derived from an EMBL/GenBank/DDBJ whole genome shotgun (WGS) entry which is preliminary data.</text>
</comment>
<dbReference type="Proteomes" id="UP000245678">
    <property type="component" value="Unassembled WGS sequence"/>
</dbReference>
<dbReference type="RefSeq" id="WP_109610817.1">
    <property type="nucleotide sequence ID" value="NZ_QGHA01000019.1"/>
</dbReference>
<dbReference type="Pfam" id="PF09697">
    <property type="entry name" value="Porph_ging"/>
    <property type="match status" value="1"/>
</dbReference>
<keyword evidence="3" id="KW-1185">Reference proteome</keyword>
<gene>
    <name evidence="2" type="ORF">LX99_04945</name>
</gene>
<proteinExistence type="predicted"/>
<evidence type="ECO:0000313" key="2">
    <source>
        <dbReference type="EMBL" id="PWK67087.1"/>
    </source>
</evidence>
<dbReference type="NCBIfam" id="TIGR01200">
    <property type="entry name" value="GLPGLI"/>
    <property type="match status" value="1"/>
</dbReference>
<feature type="signal peptide" evidence="1">
    <location>
        <begin position="1"/>
        <end position="20"/>
    </location>
</feature>
<protein>
    <submittedName>
        <fullName evidence="2">GLPGLI family protein</fullName>
    </submittedName>
</protein>